<organism evidence="2 3">
    <name type="scientific">Clostridium estertheticum</name>
    <dbReference type="NCBI Taxonomy" id="238834"/>
    <lineage>
        <taxon>Bacteria</taxon>
        <taxon>Bacillati</taxon>
        <taxon>Bacillota</taxon>
        <taxon>Clostridia</taxon>
        <taxon>Eubacteriales</taxon>
        <taxon>Clostridiaceae</taxon>
        <taxon>Clostridium</taxon>
    </lineage>
</organism>
<evidence type="ECO:0000313" key="2">
    <source>
        <dbReference type="EMBL" id="WAG63069.1"/>
    </source>
</evidence>
<proteinExistence type="predicted"/>
<reference evidence="2" key="1">
    <citation type="submission" date="2021-11" db="EMBL/GenBank/DDBJ databases">
        <title>Clostridia strains as spoilage organisms.</title>
        <authorList>
            <person name="Wambui J."/>
            <person name="Stevens M.J.A."/>
            <person name="Stephan R."/>
        </authorList>
    </citation>
    <scope>NUCLEOTIDE SEQUENCE</scope>
    <source>
        <strain evidence="2">CF009</strain>
    </source>
</reference>
<dbReference type="Pfam" id="PF02518">
    <property type="entry name" value="HATPase_c"/>
    <property type="match status" value="1"/>
</dbReference>
<dbReference type="Proteomes" id="UP001164733">
    <property type="component" value="Chromosome"/>
</dbReference>
<dbReference type="EMBL" id="CP086239">
    <property type="protein sequence ID" value="WAG63069.1"/>
    <property type="molecule type" value="Genomic_DNA"/>
</dbReference>
<accession>A0AA47IA25</accession>
<dbReference type="InterPro" id="IPR003594">
    <property type="entry name" value="HATPase_dom"/>
</dbReference>
<gene>
    <name evidence="2" type="ORF">LL038_09440</name>
</gene>
<evidence type="ECO:0000259" key="1">
    <source>
        <dbReference type="Pfam" id="PF02518"/>
    </source>
</evidence>
<dbReference type="AlphaFoldDB" id="A0AA47IA25"/>
<feature type="domain" description="Histidine kinase/HSP90-like ATPase" evidence="1">
    <location>
        <begin position="2"/>
        <end position="50"/>
    </location>
</feature>
<dbReference type="SUPFAM" id="SSF55874">
    <property type="entry name" value="ATPase domain of HSP90 chaperone/DNA topoisomerase II/histidine kinase"/>
    <property type="match status" value="1"/>
</dbReference>
<sequence>MSNNGSDIPKEIINKIFEKGYSTKTKGKGDHGYGLYITKQLVEHNNEIISIERTSLKTKFLM</sequence>
<dbReference type="InterPro" id="IPR036890">
    <property type="entry name" value="HATPase_C_sf"/>
</dbReference>
<dbReference type="Gene3D" id="3.30.565.10">
    <property type="entry name" value="Histidine kinase-like ATPase, C-terminal domain"/>
    <property type="match status" value="1"/>
</dbReference>
<evidence type="ECO:0000313" key="3">
    <source>
        <dbReference type="Proteomes" id="UP001164733"/>
    </source>
</evidence>
<protein>
    <recommendedName>
        <fullName evidence="1">Histidine kinase/HSP90-like ATPase domain-containing protein</fullName>
    </recommendedName>
</protein>
<name>A0AA47IA25_9CLOT</name>